<dbReference type="GO" id="GO:0070461">
    <property type="term" value="C:SAGA-type complex"/>
    <property type="evidence" value="ECO:0007669"/>
    <property type="project" value="TreeGrafter"/>
</dbReference>
<comment type="caution">
    <text evidence="14">The sequence shown here is derived from an EMBL/GenBank/DDBJ whole genome shotgun (WGS) entry which is preliminary data.</text>
</comment>
<feature type="domain" description="SANT" evidence="12">
    <location>
        <begin position="85"/>
        <end position="137"/>
    </location>
</feature>
<evidence type="ECO:0000256" key="3">
    <source>
        <dbReference type="ARBA" id="ARBA00022771"/>
    </source>
</evidence>
<dbReference type="PROSITE" id="PS50135">
    <property type="entry name" value="ZF_ZZ_2"/>
    <property type="match status" value="1"/>
</dbReference>
<evidence type="ECO:0000256" key="2">
    <source>
        <dbReference type="ARBA" id="ARBA00022723"/>
    </source>
</evidence>
<keyword evidence="5 8" id="KW-0805">Transcription regulation</keyword>
<evidence type="ECO:0000259" key="11">
    <source>
        <dbReference type="PROSITE" id="PS50135"/>
    </source>
</evidence>
<feature type="domain" description="HTH myb-type" evidence="13">
    <location>
        <begin position="87"/>
        <end position="138"/>
    </location>
</feature>
<dbReference type="Gene3D" id="1.10.10.60">
    <property type="entry name" value="Homeodomain-like"/>
    <property type="match status" value="1"/>
</dbReference>
<dbReference type="SMART" id="SM00291">
    <property type="entry name" value="ZnF_ZZ"/>
    <property type="match status" value="1"/>
</dbReference>
<dbReference type="Gene3D" id="1.10.10.10">
    <property type="entry name" value="Winged helix-like DNA-binding domain superfamily/Winged helix DNA-binding domain"/>
    <property type="match status" value="1"/>
</dbReference>
<keyword evidence="4" id="KW-0862">Zinc</keyword>
<dbReference type="InterPro" id="IPR000433">
    <property type="entry name" value="Znf_ZZ"/>
</dbReference>
<dbReference type="SMART" id="SM00717">
    <property type="entry name" value="SANT"/>
    <property type="match status" value="1"/>
</dbReference>
<dbReference type="GO" id="GO:0008270">
    <property type="term" value="F:zinc ion binding"/>
    <property type="evidence" value="ECO:0007669"/>
    <property type="project" value="UniProtKB-KW"/>
</dbReference>
<dbReference type="Pfam" id="PF25299">
    <property type="entry name" value="ZZ_ADA2"/>
    <property type="match status" value="1"/>
</dbReference>
<dbReference type="GO" id="GO:0003682">
    <property type="term" value="F:chromatin binding"/>
    <property type="evidence" value="ECO:0007669"/>
    <property type="project" value="TreeGrafter"/>
</dbReference>
<dbReference type="InterPro" id="IPR056267">
    <property type="entry name" value="Ada2b_C"/>
</dbReference>
<organism evidence="14 15">
    <name type="scientific">Popillia japonica</name>
    <name type="common">Japanese beetle</name>
    <dbReference type="NCBI Taxonomy" id="7064"/>
    <lineage>
        <taxon>Eukaryota</taxon>
        <taxon>Metazoa</taxon>
        <taxon>Ecdysozoa</taxon>
        <taxon>Arthropoda</taxon>
        <taxon>Hexapoda</taxon>
        <taxon>Insecta</taxon>
        <taxon>Pterygota</taxon>
        <taxon>Neoptera</taxon>
        <taxon>Endopterygota</taxon>
        <taxon>Coleoptera</taxon>
        <taxon>Polyphaga</taxon>
        <taxon>Scarabaeiformia</taxon>
        <taxon>Scarabaeidae</taxon>
        <taxon>Rutelinae</taxon>
        <taxon>Popillia</taxon>
    </lineage>
</organism>
<dbReference type="FunFam" id="3.30.60.90:FF:000008">
    <property type="entry name" value="Transcriptional adapter 2"/>
    <property type="match status" value="1"/>
</dbReference>
<feature type="domain" description="Myb-like" evidence="10">
    <location>
        <begin position="87"/>
        <end position="133"/>
    </location>
</feature>
<dbReference type="PROSITE" id="PS50090">
    <property type="entry name" value="MYB_LIKE"/>
    <property type="match status" value="1"/>
</dbReference>
<keyword evidence="15" id="KW-1185">Reference proteome</keyword>
<dbReference type="PROSITE" id="PS01357">
    <property type="entry name" value="ZF_ZZ_1"/>
    <property type="match status" value="1"/>
</dbReference>
<dbReference type="InterPro" id="IPR017930">
    <property type="entry name" value="Myb_dom"/>
</dbReference>
<evidence type="ECO:0000256" key="4">
    <source>
        <dbReference type="ARBA" id="ARBA00022833"/>
    </source>
</evidence>
<dbReference type="AlphaFoldDB" id="A0AAW1LSK1"/>
<keyword evidence="7 8" id="KW-0539">Nucleus</keyword>
<dbReference type="PANTHER" id="PTHR12374:SF63">
    <property type="entry name" value="TRANSCRIPTIONAL ADAPTER 2-BETA"/>
    <property type="match status" value="1"/>
</dbReference>
<reference evidence="14 15" key="1">
    <citation type="journal article" date="2024" name="BMC Genomics">
        <title>De novo assembly and annotation of Popillia japonica's genome with initial clues to its potential as an invasive pest.</title>
        <authorList>
            <person name="Cucini C."/>
            <person name="Boschi S."/>
            <person name="Funari R."/>
            <person name="Cardaioli E."/>
            <person name="Iannotti N."/>
            <person name="Marturano G."/>
            <person name="Paoli F."/>
            <person name="Bruttini M."/>
            <person name="Carapelli A."/>
            <person name="Frati F."/>
            <person name="Nardi F."/>
        </authorList>
    </citation>
    <scope>NUCLEOTIDE SEQUENCE [LARGE SCALE GENOMIC DNA]</scope>
    <source>
        <strain evidence="14">DMR45628</strain>
    </source>
</reference>
<evidence type="ECO:0000256" key="1">
    <source>
        <dbReference type="ARBA" id="ARBA00004123"/>
    </source>
</evidence>
<dbReference type="InterPro" id="IPR043145">
    <property type="entry name" value="Znf_ZZ_sf"/>
</dbReference>
<keyword evidence="2" id="KW-0479">Metal-binding</keyword>
<dbReference type="PIRSF" id="PIRSF025024">
    <property type="entry name" value="Transcriptional_adaptor_2"/>
    <property type="match status" value="1"/>
</dbReference>
<dbReference type="InterPro" id="IPR016827">
    <property type="entry name" value="Ada2/TADA2"/>
</dbReference>
<proteinExistence type="predicted"/>
<dbReference type="InterPro" id="IPR036388">
    <property type="entry name" value="WH-like_DNA-bd_sf"/>
</dbReference>
<accession>A0AAW1LSK1</accession>
<dbReference type="InterPro" id="IPR055141">
    <property type="entry name" value="TADA2A_B-like_dom"/>
</dbReference>
<dbReference type="GO" id="GO:0006357">
    <property type="term" value="P:regulation of transcription by RNA polymerase II"/>
    <property type="evidence" value="ECO:0007669"/>
    <property type="project" value="InterPro"/>
</dbReference>
<dbReference type="GO" id="GO:0003713">
    <property type="term" value="F:transcription coactivator activity"/>
    <property type="evidence" value="ECO:0007669"/>
    <property type="project" value="InterPro"/>
</dbReference>
<feature type="domain" description="ZZ-type" evidence="11">
    <location>
        <begin position="26"/>
        <end position="81"/>
    </location>
</feature>
<dbReference type="Pfam" id="PF24533">
    <property type="entry name" value="Tri-helical_Ada2b_C"/>
    <property type="match status" value="1"/>
</dbReference>
<dbReference type="PROSITE" id="PS51294">
    <property type="entry name" value="HTH_MYB"/>
    <property type="match status" value="1"/>
</dbReference>
<comment type="subcellular location">
    <subcellularLocation>
        <location evidence="1 8">Nucleus</location>
    </subcellularLocation>
</comment>
<dbReference type="InterPro" id="IPR017884">
    <property type="entry name" value="SANT_dom"/>
</dbReference>
<evidence type="ECO:0000313" key="15">
    <source>
        <dbReference type="Proteomes" id="UP001458880"/>
    </source>
</evidence>
<dbReference type="GO" id="GO:0006338">
    <property type="term" value="P:chromatin remodeling"/>
    <property type="evidence" value="ECO:0007669"/>
    <property type="project" value="TreeGrafter"/>
</dbReference>
<dbReference type="CDD" id="cd02335">
    <property type="entry name" value="ZZ_ADA2"/>
    <property type="match status" value="1"/>
</dbReference>
<name>A0AAW1LSK1_POPJA</name>
<dbReference type="SUPFAM" id="SSF46689">
    <property type="entry name" value="Homeodomain-like"/>
    <property type="match status" value="2"/>
</dbReference>
<evidence type="ECO:0000313" key="14">
    <source>
        <dbReference type="EMBL" id="KAK9737463.1"/>
    </source>
</evidence>
<evidence type="ECO:0000259" key="12">
    <source>
        <dbReference type="PROSITE" id="PS51293"/>
    </source>
</evidence>
<evidence type="ECO:0000259" key="13">
    <source>
        <dbReference type="PROSITE" id="PS51294"/>
    </source>
</evidence>
<dbReference type="PROSITE" id="PS51293">
    <property type="entry name" value="SANT"/>
    <property type="match status" value="1"/>
</dbReference>
<dbReference type="EMBL" id="JASPKY010000099">
    <property type="protein sequence ID" value="KAK9737463.1"/>
    <property type="molecule type" value="Genomic_DNA"/>
</dbReference>
<dbReference type="Gene3D" id="3.30.60.90">
    <property type="match status" value="1"/>
</dbReference>
<dbReference type="InterPro" id="IPR009057">
    <property type="entry name" value="Homeodomain-like_sf"/>
</dbReference>
<keyword evidence="6 8" id="KW-0804">Transcription</keyword>
<dbReference type="InterPro" id="IPR041983">
    <property type="entry name" value="ADA2-like_ZZ"/>
</dbReference>
<dbReference type="GO" id="GO:0005634">
    <property type="term" value="C:nucleus"/>
    <property type="evidence" value="ECO:0007669"/>
    <property type="project" value="UniProtKB-SubCell"/>
</dbReference>
<evidence type="ECO:0000256" key="8">
    <source>
        <dbReference type="PIRNR" id="PIRNR025024"/>
    </source>
</evidence>
<dbReference type="Pfam" id="PF22941">
    <property type="entry name" value="TADA2A-like_3rd"/>
    <property type="match status" value="1"/>
</dbReference>
<protein>
    <recommendedName>
        <fullName evidence="8">Transcriptional adapter</fullName>
    </recommendedName>
</protein>
<evidence type="ECO:0000259" key="10">
    <source>
        <dbReference type="PROSITE" id="PS50090"/>
    </source>
</evidence>
<dbReference type="Proteomes" id="UP001458880">
    <property type="component" value="Unassembled WGS sequence"/>
</dbReference>
<evidence type="ECO:0000256" key="7">
    <source>
        <dbReference type="ARBA" id="ARBA00023242"/>
    </source>
</evidence>
<keyword evidence="3 9" id="KW-0863">Zinc-finger</keyword>
<evidence type="ECO:0000256" key="5">
    <source>
        <dbReference type="ARBA" id="ARBA00023015"/>
    </source>
</evidence>
<dbReference type="Pfam" id="PF00249">
    <property type="entry name" value="Myb_DNA-binding"/>
    <property type="match status" value="1"/>
</dbReference>
<dbReference type="SUPFAM" id="SSF57850">
    <property type="entry name" value="RING/U-box"/>
    <property type="match status" value="1"/>
</dbReference>
<dbReference type="PANTHER" id="PTHR12374">
    <property type="entry name" value="TRANSCRIPTIONAL ADAPTOR 2 ADA2 -RELATED"/>
    <property type="match status" value="1"/>
</dbReference>
<sequence length="483" mass="55402">MKNLYYNKLTTPLLPPSDVSNMADLFAKVNCTYCQEEINGVRVQCSVCVDFDLCLQCFSSGAEAGTHRNDHPYRFMDHCAVSVFGGRGNWTGREQLLLLDAIELYGFGNWELISRHVETRTPEEVKEEYTLRYLDGNIGKATWNEIGDCRPILHDHTHEDKGPLSPEVTCRLPPLDATPEEARQLGYMPHRDDYEREYDMSAEELVSSLQLENKSEDSEIETALKLAQVDMYIRRLRERYRRKRVVRDYQLVAKFFSNNRKDIKKPLSKEQRELRDSMRVFSQFLTAGEHERLIASIERERELRLRLSELLRYRSLGLTTQDEIIHYEQHVAYQRQQQLRQSKAAKLNRNSGFVTSTQEPPLKNGKSEGDQNFIEGKFMSPPDVELENNNSCQSNNSDNIVPPPLTALPHGSLLSQHEIQLCSSLNIQPVQYISMKSLIIQDNIANGKTKLPETDLSSGDTTIRDIVTQYLNVSGWLPGVSVV</sequence>
<dbReference type="CDD" id="cd00167">
    <property type="entry name" value="SANT"/>
    <property type="match status" value="1"/>
</dbReference>
<evidence type="ECO:0000256" key="6">
    <source>
        <dbReference type="ARBA" id="ARBA00023163"/>
    </source>
</evidence>
<evidence type="ECO:0000256" key="9">
    <source>
        <dbReference type="PROSITE-ProRule" id="PRU00228"/>
    </source>
</evidence>
<gene>
    <name evidence="14" type="ORF">QE152_g10670</name>
</gene>
<dbReference type="InterPro" id="IPR001005">
    <property type="entry name" value="SANT/Myb"/>
</dbReference>